<feature type="transmembrane region" description="Helical" evidence="10">
    <location>
        <begin position="38"/>
        <end position="53"/>
    </location>
</feature>
<dbReference type="RefSeq" id="WP_163916711.1">
    <property type="nucleotide sequence ID" value="NZ_JAAGWD010000010.1"/>
</dbReference>
<sequence length="238" mass="27266">MGSSTILPEATSLAVILSQVSLTEIWAQFVSGMRQTSVLEYIAVIAGIVSVWYSRKEDILVYPVGLISTVIYVYLSFKYHLIGEASVNLYYSILSIYGWYLWARRNKQQEHILHITFSTPKMWAWQLAFFAGLYVVIYFCLIYLKGAFYPGVIPWGDAFASATAYTGMWLMARKKVESWYWWIATNVASIPLYFVKGLVFTSVFYFVLLVMAFWGLAEWKRRARLGKELVLGQTAAKA</sequence>
<dbReference type="GO" id="GO:0005886">
    <property type="term" value="C:plasma membrane"/>
    <property type="evidence" value="ECO:0007669"/>
    <property type="project" value="UniProtKB-SubCell"/>
</dbReference>
<dbReference type="NCBIfam" id="TIGR01528">
    <property type="entry name" value="NMN_trans_PnuC"/>
    <property type="match status" value="1"/>
</dbReference>
<evidence type="ECO:0000313" key="11">
    <source>
        <dbReference type="EMBL" id="NEM99507.1"/>
    </source>
</evidence>
<keyword evidence="8 10" id="KW-1133">Transmembrane helix</keyword>
<feature type="transmembrane region" description="Helical" evidence="10">
    <location>
        <begin position="87"/>
        <end position="103"/>
    </location>
</feature>
<evidence type="ECO:0000256" key="3">
    <source>
        <dbReference type="ARBA" id="ARBA00006669"/>
    </source>
</evidence>
<feature type="transmembrane region" description="Helical" evidence="10">
    <location>
        <begin position="59"/>
        <end position="75"/>
    </location>
</feature>
<keyword evidence="6" id="KW-1003">Cell membrane</keyword>
<evidence type="ECO:0000256" key="6">
    <source>
        <dbReference type="ARBA" id="ARBA00022475"/>
    </source>
</evidence>
<evidence type="ECO:0000256" key="1">
    <source>
        <dbReference type="ARBA" id="ARBA00002672"/>
    </source>
</evidence>
<dbReference type="AlphaFoldDB" id="A0A6B3M1J7"/>
<evidence type="ECO:0000256" key="8">
    <source>
        <dbReference type="ARBA" id="ARBA00022989"/>
    </source>
</evidence>
<evidence type="ECO:0000256" key="7">
    <source>
        <dbReference type="ARBA" id="ARBA00022692"/>
    </source>
</evidence>
<dbReference type="PANTHER" id="PTHR36122">
    <property type="entry name" value="NICOTINAMIDE RIBOSIDE TRANSPORTER PNUC"/>
    <property type="match status" value="1"/>
</dbReference>
<dbReference type="Proteomes" id="UP000474777">
    <property type="component" value="Unassembled WGS sequence"/>
</dbReference>
<evidence type="ECO:0000256" key="5">
    <source>
        <dbReference type="ARBA" id="ARBA00022448"/>
    </source>
</evidence>
<organism evidence="11 12">
    <name type="scientific">Pontibacter burrus</name>
    <dbReference type="NCBI Taxonomy" id="2704466"/>
    <lineage>
        <taxon>Bacteria</taxon>
        <taxon>Pseudomonadati</taxon>
        <taxon>Bacteroidota</taxon>
        <taxon>Cytophagia</taxon>
        <taxon>Cytophagales</taxon>
        <taxon>Hymenobacteraceae</taxon>
        <taxon>Pontibacter</taxon>
    </lineage>
</organism>
<evidence type="ECO:0000256" key="4">
    <source>
        <dbReference type="ARBA" id="ARBA00017522"/>
    </source>
</evidence>
<keyword evidence="7 10" id="KW-0812">Transmembrane</keyword>
<evidence type="ECO:0000256" key="9">
    <source>
        <dbReference type="ARBA" id="ARBA00023136"/>
    </source>
</evidence>
<feature type="transmembrane region" description="Helical" evidence="10">
    <location>
        <begin position="192"/>
        <end position="217"/>
    </location>
</feature>
<feature type="transmembrane region" description="Helical" evidence="10">
    <location>
        <begin position="151"/>
        <end position="172"/>
    </location>
</feature>
<reference evidence="11 12" key="1">
    <citation type="submission" date="2020-02" db="EMBL/GenBank/DDBJ databases">
        <authorList>
            <person name="Kim M.K."/>
        </authorList>
    </citation>
    <scope>NUCLEOTIDE SEQUENCE [LARGE SCALE GENOMIC DNA]</scope>
    <source>
        <strain evidence="11 12">BT327</strain>
    </source>
</reference>
<keyword evidence="5" id="KW-0813">Transport</keyword>
<feature type="transmembrane region" description="Helical" evidence="10">
    <location>
        <begin position="123"/>
        <end position="144"/>
    </location>
</feature>
<evidence type="ECO:0000313" key="12">
    <source>
        <dbReference type="Proteomes" id="UP000474777"/>
    </source>
</evidence>
<dbReference type="EMBL" id="JAAGWD010000010">
    <property type="protein sequence ID" value="NEM99507.1"/>
    <property type="molecule type" value="Genomic_DNA"/>
</dbReference>
<dbReference type="GO" id="GO:0034257">
    <property type="term" value="F:nicotinamide riboside transmembrane transporter activity"/>
    <property type="evidence" value="ECO:0007669"/>
    <property type="project" value="InterPro"/>
</dbReference>
<comment type="caution">
    <text evidence="11">The sequence shown here is derived from an EMBL/GenBank/DDBJ whole genome shotgun (WGS) entry which is preliminary data.</text>
</comment>
<gene>
    <name evidence="11" type="ORF">GXP69_17555</name>
</gene>
<proteinExistence type="inferred from homology"/>
<dbReference type="InterPro" id="IPR006419">
    <property type="entry name" value="NMN_transpt_PnuC"/>
</dbReference>
<evidence type="ECO:0000256" key="2">
    <source>
        <dbReference type="ARBA" id="ARBA00004651"/>
    </source>
</evidence>
<comment type="function">
    <text evidence="1">Required for nicotinamide riboside transport across the inner membrane.</text>
</comment>
<dbReference type="Pfam" id="PF04973">
    <property type="entry name" value="NMN_transporter"/>
    <property type="match status" value="1"/>
</dbReference>
<keyword evidence="9 10" id="KW-0472">Membrane</keyword>
<name>A0A6B3M1J7_9BACT</name>
<comment type="similarity">
    <text evidence="3">Belongs to the nicotinamide ribonucleoside (NR) uptake permease (TC 4.B.1) family.</text>
</comment>
<protein>
    <recommendedName>
        <fullName evidence="4">Nicotinamide riboside transporter PnuC</fullName>
    </recommendedName>
</protein>
<dbReference type="PANTHER" id="PTHR36122:SF2">
    <property type="entry name" value="NICOTINAMIDE RIBOSIDE TRANSPORTER PNUC"/>
    <property type="match status" value="1"/>
</dbReference>
<accession>A0A6B3M1J7</accession>
<comment type="subcellular location">
    <subcellularLocation>
        <location evidence="2">Cell membrane</location>
        <topology evidence="2">Multi-pass membrane protein</topology>
    </subcellularLocation>
</comment>
<keyword evidence="12" id="KW-1185">Reference proteome</keyword>
<evidence type="ECO:0000256" key="10">
    <source>
        <dbReference type="SAM" id="Phobius"/>
    </source>
</evidence>